<gene>
    <name evidence="1" type="ORF">M153_10400003515</name>
</gene>
<comment type="caution">
    <text evidence="1">The sequence shown here is derived from an EMBL/GenBank/DDBJ whole genome shotgun (WGS) entry which is preliminary data.</text>
</comment>
<dbReference type="InterPro" id="IPR038765">
    <property type="entry name" value="Papain-like_cys_pep_sf"/>
</dbReference>
<organism evidence="1 2">
    <name type="scientific">Pseudoloma neurophilia</name>
    <dbReference type="NCBI Taxonomy" id="146866"/>
    <lineage>
        <taxon>Eukaryota</taxon>
        <taxon>Fungi</taxon>
        <taxon>Fungi incertae sedis</taxon>
        <taxon>Microsporidia</taxon>
        <taxon>Pseudoloma</taxon>
    </lineage>
</organism>
<dbReference type="Gene3D" id="3.40.395.10">
    <property type="entry name" value="Adenoviral Proteinase, Chain A"/>
    <property type="match status" value="1"/>
</dbReference>
<dbReference type="VEuPathDB" id="MicrosporidiaDB:M153_10400003515"/>
<sequence length="146" mass="17424">MINFFLSFLNIHKIFIYRGKYETENHFSLVPIDMPVTTNQSDNVDNSQIINLPLKSEVLKEIRDNLGVTLFFCGYKLNYKDFGKIFYNEWLTDRIVDSFFEILKKSETDNKNLKVYVYSTLFYLFLEKNDFENVPVDQREVNIFAK</sequence>
<keyword evidence="2" id="KW-1185">Reference proteome</keyword>
<evidence type="ECO:0000313" key="2">
    <source>
        <dbReference type="Proteomes" id="UP000051530"/>
    </source>
</evidence>
<dbReference type="SUPFAM" id="SSF54001">
    <property type="entry name" value="Cysteine proteinases"/>
    <property type="match status" value="1"/>
</dbReference>
<protein>
    <submittedName>
        <fullName evidence="1">Uncharacterized protein</fullName>
    </submittedName>
</protein>
<accession>A0A0R0M2S9</accession>
<name>A0A0R0M2S9_9MICR</name>
<dbReference type="Proteomes" id="UP000051530">
    <property type="component" value="Unassembled WGS sequence"/>
</dbReference>
<evidence type="ECO:0000313" key="1">
    <source>
        <dbReference type="EMBL" id="KRH93345.1"/>
    </source>
</evidence>
<reference evidence="1 2" key="1">
    <citation type="submission" date="2015-07" db="EMBL/GenBank/DDBJ databases">
        <title>The genome of Pseudoloma neurophilia, a relevant intracellular parasite of the zebrafish.</title>
        <authorList>
            <person name="Ndikumana S."/>
            <person name="Pelin A."/>
            <person name="Sanders J."/>
            <person name="Corradi N."/>
        </authorList>
    </citation>
    <scope>NUCLEOTIDE SEQUENCE [LARGE SCALE GENOMIC DNA]</scope>
    <source>
        <strain evidence="1 2">MK1</strain>
    </source>
</reference>
<proteinExistence type="predicted"/>
<dbReference type="EMBL" id="LGUB01000377">
    <property type="protein sequence ID" value="KRH93345.1"/>
    <property type="molecule type" value="Genomic_DNA"/>
</dbReference>
<dbReference type="AlphaFoldDB" id="A0A0R0M2S9"/>